<dbReference type="GO" id="GO:0043709">
    <property type="term" value="P:cell adhesion involved in single-species biofilm formation"/>
    <property type="evidence" value="ECO:0007669"/>
    <property type="project" value="TreeGrafter"/>
</dbReference>
<keyword evidence="4 6" id="KW-1133">Transmembrane helix</keyword>
<dbReference type="InterPro" id="IPR000160">
    <property type="entry name" value="GGDEF_dom"/>
</dbReference>
<evidence type="ECO:0000313" key="10">
    <source>
        <dbReference type="Proteomes" id="UP000190626"/>
    </source>
</evidence>
<keyword evidence="10" id="KW-1185">Reference proteome</keyword>
<evidence type="ECO:0000313" key="9">
    <source>
        <dbReference type="EMBL" id="OPH49603.1"/>
    </source>
</evidence>
<evidence type="ECO:0000256" key="2">
    <source>
        <dbReference type="ARBA" id="ARBA00022475"/>
    </source>
</evidence>
<evidence type="ECO:0000256" key="3">
    <source>
        <dbReference type="ARBA" id="ARBA00022692"/>
    </source>
</evidence>
<sequence>MGRRYAFFSNQTIKMRFQLWIGLVVVLFAFSIIVTFYLIEKKDRLHEAENQLKQVVTLQSLYIERWNKEKLDVIKRFAVSDNAKFHRIGELRREFQDYERVGSEFALISFVEEDGYIRSETDPTLKVYVGDRDYFKYAMDKKNFISGVVYSKDTGMPIITFSVPVLGDQNEFRGAVVGMIRLEMLNKLMKQLSFGETGEVYVLDRDGNVVTASVDASNDPTFAQTQMTSEIIQRAKTKSNDDSAYVGFHGDIVYGQYKWASGKSWIIVGEITQKEVFESLNQLSITIIIISLIALIVSIFAAITIASRIEKPIRYLLRATKIIQNGNYDYQISPEKIKMAPIELRELCDTFNLMSEKLKTNITLLEHSALVDQLTEIHNRRYMMLEGNEQLLANIAANQTCSVMMLDIDHFKTINDTYGHLVGDRVLQHVASLLKNNVGGDTIVARYGGEEFILLVLRRNAQESVSLAEDLRRRLMDEPYVNGELTVKLTASIGVAEYSQTLEYGTMILEDMVSRADHALYRAKSGGRNRVELDR</sequence>
<dbReference type="GO" id="GO:0007165">
    <property type="term" value="P:signal transduction"/>
    <property type="evidence" value="ECO:0007669"/>
    <property type="project" value="InterPro"/>
</dbReference>
<evidence type="ECO:0000256" key="4">
    <source>
        <dbReference type="ARBA" id="ARBA00022989"/>
    </source>
</evidence>
<dbReference type="FunFam" id="3.30.70.270:FF:000001">
    <property type="entry name" value="Diguanylate cyclase domain protein"/>
    <property type="match status" value="1"/>
</dbReference>
<feature type="transmembrane region" description="Helical" evidence="6">
    <location>
        <begin position="283"/>
        <end position="306"/>
    </location>
</feature>
<dbReference type="InterPro" id="IPR050469">
    <property type="entry name" value="Diguanylate_Cyclase"/>
</dbReference>
<protein>
    <recommendedName>
        <fullName evidence="11">Diguanylate cyclase</fullName>
    </recommendedName>
</protein>
<dbReference type="OrthoDB" id="9759607at2"/>
<dbReference type="CDD" id="cd01949">
    <property type="entry name" value="GGDEF"/>
    <property type="match status" value="1"/>
</dbReference>
<dbReference type="AlphaFoldDB" id="A0A1V4HBA9"/>
<dbReference type="PROSITE" id="PS50887">
    <property type="entry name" value="GGDEF"/>
    <property type="match status" value="1"/>
</dbReference>
<dbReference type="PROSITE" id="PS50885">
    <property type="entry name" value="HAMP"/>
    <property type="match status" value="1"/>
</dbReference>
<proteinExistence type="predicted"/>
<dbReference type="InterPro" id="IPR029787">
    <property type="entry name" value="Nucleotide_cyclase"/>
</dbReference>
<name>A0A1V4HBA9_9BACL</name>
<dbReference type="SMART" id="SM00304">
    <property type="entry name" value="HAMP"/>
    <property type="match status" value="1"/>
</dbReference>
<comment type="subcellular location">
    <subcellularLocation>
        <location evidence="1">Cell membrane</location>
        <topology evidence="1">Multi-pass membrane protein</topology>
    </subcellularLocation>
</comment>
<evidence type="ECO:0000259" key="8">
    <source>
        <dbReference type="PROSITE" id="PS50887"/>
    </source>
</evidence>
<keyword evidence="2" id="KW-1003">Cell membrane</keyword>
<dbReference type="InterPro" id="IPR043128">
    <property type="entry name" value="Rev_trsase/Diguanyl_cyclase"/>
</dbReference>
<evidence type="ECO:0000256" key="1">
    <source>
        <dbReference type="ARBA" id="ARBA00004651"/>
    </source>
</evidence>
<evidence type="ECO:0000256" key="6">
    <source>
        <dbReference type="SAM" id="Phobius"/>
    </source>
</evidence>
<dbReference type="GO" id="GO:0052621">
    <property type="term" value="F:diguanylate cyclase activity"/>
    <property type="evidence" value="ECO:0007669"/>
    <property type="project" value="TreeGrafter"/>
</dbReference>
<dbReference type="Gene3D" id="6.10.340.10">
    <property type="match status" value="1"/>
</dbReference>
<dbReference type="SMART" id="SM00267">
    <property type="entry name" value="GGDEF"/>
    <property type="match status" value="1"/>
</dbReference>
<dbReference type="Pfam" id="PF02743">
    <property type="entry name" value="dCache_1"/>
    <property type="match status" value="1"/>
</dbReference>
<organism evidence="9 10">
    <name type="scientific">Paenibacillus ferrarius</name>
    <dbReference type="NCBI Taxonomy" id="1469647"/>
    <lineage>
        <taxon>Bacteria</taxon>
        <taxon>Bacillati</taxon>
        <taxon>Bacillota</taxon>
        <taxon>Bacilli</taxon>
        <taxon>Bacillales</taxon>
        <taxon>Paenibacillaceae</taxon>
        <taxon>Paenibacillus</taxon>
    </lineage>
</organism>
<evidence type="ECO:0000256" key="5">
    <source>
        <dbReference type="ARBA" id="ARBA00023136"/>
    </source>
</evidence>
<keyword evidence="5 6" id="KW-0472">Membrane</keyword>
<dbReference type="CDD" id="cd06225">
    <property type="entry name" value="HAMP"/>
    <property type="match status" value="1"/>
</dbReference>
<dbReference type="Proteomes" id="UP000190626">
    <property type="component" value="Unassembled WGS sequence"/>
</dbReference>
<dbReference type="GO" id="GO:1902201">
    <property type="term" value="P:negative regulation of bacterial-type flagellum-dependent cell motility"/>
    <property type="evidence" value="ECO:0007669"/>
    <property type="project" value="TreeGrafter"/>
</dbReference>
<gene>
    <name evidence="9" type="ORF">BC351_37035</name>
</gene>
<evidence type="ECO:0000259" key="7">
    <source>
        <dbReference type="PROSITE" id="PS50885"/>
    </source>
</evidence>
<feature type="domain" description="HAMP" evidence="7">
    <location>
        <begin position="307"/>
        <end position="363"/>
    </location>
</feature>
<dbReference type="CDD" id="cd18774">
    <property type="entry name" value="PDC2_HK_sensor"/>
    <property type="match status" value="1"/>
</dbReference>
<dbReference type="GO" id="GO:0005886">
    <property type="term" value="C:plasma membrane"/>
    <property type="evidence" value="ECO:0007669"/>
    <property type="project" value="UniProtKB-SubCell"/>
</dbReference>
<reference evidence="10" key="1">
    <citation type="submission" date="2016-07" db="EMBL/GenBank/DDBJ databases">
        <authorList>
            <person name="Florea S."/>
            <person name="Webb J.S."/>
            <person name="Jaromczyk J."/>
            <person name="Schardl C.L."/>
        </authorList>
    </citation>
    <scope>NUCLEOTIDE SEQUENCE [LARGE SCALE GENOMIC DNA]</scope>
    <source>
        <strain evidence="10">CY1</strain>
    </source>
</reference>
<dbReference type="Pfam" id="PF00990">
    <property type="entry name" value="GGDEF"/>
    <property type="match status" value="1"/>
</dbReference>
<dbReference type="InterPro" id="IPR033479">
    <property type="entry name" value="dCache_1"/>
</dbReference>
<dbReference type="STRING" id="1469647.BC351_37035"/>
<dbReference type="EMBL" id="MBTG01000038">
    <property type="protein sequence ID" value="OPH49603.1"/>
    <property type="molecule type" value="Genomic_DNA"/>
</dbReference>
<feature type="transmembrane region" description="Helical" evidence="6">
    <location>
        <begin position="20"/>
        <end position="39"/>
    </location>
</feature>
<dbReference type="NCBIfam" id="TIGR00254">
    <property type="entry name" value="GGDEF"/>
    <property type="match status" value="1"/>
</dbReference>
<dbReference type="SUPFAM" id="SSF55073">
    <property type="entry name" value="Nucleotide cyclase"/>
    <property type="match status" value="1"/>
</dbReference>
<dbReference type="PANTHER" id="PTHR45138">
    <property type="entry name" value="REGULATORY COMPONENTS OF SENSORY TRANSDUCTION SYSTEM"/>
    <property type="match status" value="1"/>
</dbReference>
<dbReference type="InterPro" id="IPR003660">
    <property type="entry name" value="HAMP_dom"/>
</dbReference>
<accession>A0A1V4HBA9</accession>
<dbReference type="Gene3D" id="3.30.70.270">
    <property type="match status" value="1"/>
</dbReference>
<evidence type="ECO:0008006" key="11">
    <source>
        <dbReference type="Google" id="ProtNLM"/>
    </source>
</evidence>
<dbReference type="Gene3D" id="3.30.450.20">
    <property type="entry name" value="PAS domain"/>
    <property type="match status" value="1"/>
</dbReference>
<dbReference type="RefSeq" id="WP_079418329.1">
    <property type="nucleotide sequence ID" value="NZ_MBTG01000038.1"/>
</dbReference>
<keyword evidence="3 6" id="KW-0812">Transmembrane</keyword>
<feature type="domain" description="GGDEF" evidence="8">
    <location>
        <begin position="399"/>
        <end position="535"/>
    </location>
</feature>
<dbReference type="PANTHER" id="PTHR45138:SF9">
    <property type="entry name" value="DIGUANYLATE CYCLASE DGCM-RELATED"/>
    <property type="match status" value="1"/>
</dbReference>
<dbReference type="CDD" id="cd12914">
    <property type="entry name" value="PDC1_DGC_like"/>
    <property type="match status" value="1"/>
</dbReference>
<comment type="caution">
    <text evidence="9">The sequence shown here is derived from an EMBL/GenBank/DDBJ whole genome shotgun (WGS) entry which is preliminary data.</text>
</comment>